<dbReference type="InterPro" id="IPR012340">
    <property type="entry name" value="NA-bd_OB-fold"/>
</dbReference>
<dbReference type="PANTHER" id="PTHR34075:SF5">
    <property type="entry name" value="BLR3430 PROTEIN"/>
    <property type="match status" value="1"/>
</dbReference>
<evidence type="ECO:0000259" key="2">
    <source>
        <dbReference type="Pfam" id="PF12172"/>
    </source>
</evidence>
<comment type="caution">
    <text evidence="3">The sequence shown here is derived from an EMBL/GenBank/DDBJ whole genome shotgun (WGS) entry which is preliminary data.</text>
</comment>
<protein>
    <recommendedName>
        <fullName evidence="5">DNA-binding protein</fullName>
    </recommendedName>
</protein>
<dbReference type="Pfam" id="PF01796">
    <property type="entry name" value="OB_ChsH2_C"/>
    <property type="match status" value="1"/>
</dbReference>
<dbReference type="EMBL" id="FXUL01000024">
    <property type="protein sequence ID" value="SMP76244.1"/>
    <property type="molecule type" value="Genomic_DNA"/>
</dbReference>
<feature type="domain" description="ChsH2 C-terminal OB-fold" evidence="1">
    <location>
        <begin position="54"/>
        <end position="118"/>
    </location>
</feature>
<dbReference type="InterPro" id="IPR022002">
    <property type="entry name" value="ChsH2_Znr"/>
</dbReference>
<name>A0ABY1QQZ8_9BURK</name>
<dbReference type="InterPro" id="IPR002878">
    <property type="entry name" value="ChsH2_C"/>
</dbReference>
<dbReference type="Proteomes" id="UP001158049">
    <property type="component" value="Unassembled WGS sequence"/>
</dbReference>
<feature type="domain" description="ChsH2 rubredoxin-like zinc ribbon" evidence="2">
    <location>
        <begin position="17"/>
        <end position="53"/>
    </location>
</feature>
<evidence type="ECO:0000313" key="3">
    <source>
        <dbReference type="EMBL" id="SMP76244.1"/>
    </source>
</evidence>
<accession>A0ABY1QQZ8</accession>
<evidence type="ECO:0000259" key="1">
    <source>
        <dbReference type="Pfam" id="PF01796"/>
    </source>
</evidence>
<evidence type="ECO:0000313" key="4">
    <source>
        <dbReference type="Proteomes" id="UP001158049"/>
    </source>
</evidence>
<keyword evidence="4" id="KW-1185">Reference proteome</keyword>
<dbReference type="SUPFAM" id="SSF50249">
    <property type="entry name" value="Nucleic acid-binding proteins"/>
    <property type="match status" value="1"/>
</dbReference>
<dbReference type="RefSeq" id="WP_283444722.1">
    <property type="nucleotide sequence ID" value="NZ_FXUL01000024.1"/>
</dbReference>
<dbReference type="Pfam" id="PF12172">
    <property type="entry name" value="zf-ChsH2"/>
    <property type="match status" value="1"/>
</dbReference>
<gene>
    <name evidence="3" type="ORF">SAMN06295970_1244</name>
</gene>
<dbReference type="Gene3D" id="6.10.30.10">
    <property type="match status" value="1"/>
</dbReference>
<organism evidence="3 4">
    <name type="scientific">Noviherbaspirillum suwonense</name>
    <dbReference type="NCBI Taxonomy" id="1224511"/>
    <lineage>
        <taxon>Bacteria</taxon>
        <taxon>Pseudomonadati</taxon>
        <taxon>Pseudomonadota</taxon>
        <taxon>Betaproteobacteria</taxon>
        <taxon>Burkholderiales</taxon>
        <taxon>Oxalobacteraceae</taxon>
        <taxon>Noviherbaspirillum</taxon>
    </lineage>
</organism>
<sequence length="139" mass="15480">MSQLPIPIVNPDSQAYWDGAREERLMIRQCKSCGVKHFLPRYLCPACWSTDLEWIAASGRGTVHSYTVIRRAPLPEFNDLVPYVVALVDLEEGPRMMANILGEGALDTRIGDAVDVCYQARGETAKVPQFTRRGAQGNN</sequence>
<dbReference type="InterPro" id="IPR052513">
    <property type="entry name" value="Thioester_dehydratase-like"/>
</dbReference>
<dbReference type="PANTHER" id="PTHR34075">
    <property type="entry name" value="BLR3430 PROTEIN"/>
    <property type="match status" value="1"/>
</dbReference>
<evidence type="ECO:0008006" key="5">
    <source>
        <dbReference type="Google" id="ProtNLM"/>
    </source>
</evidence>
<proteinExistence type="predicted"/>
<reference evidence="3 4" key="1">
    <citation type="submission" date="2017-05" db="EMBL/GenBank/DDBJ databases">
        <authorList>
            <person name="Varghese N."/>
            <person name="Submissions S."/>
        </authorList>
    </citation>
    <scope>NUCLEOTIDE SEQUENCE [LARGE SCALE GENOMIC DNA]</scope>
    <source>
        <strain evidence="3 4">DSM 26001</strain>
    </source>
</reference>